<proteinExistence type="predicted"/>
<comment type="caution">
    <text evidence="1">The sequence shown here is derived from an EMBL/GenBank/DDBJ whole genome shotgun (WGS) entry which is preliminary data.</text>
</comment>
<gene>
    <name evidence="1" type="ORF">QVD17_06057</name>
</gene>
<sequence>MVSTDLVQYRYVKQLQNTPSTTQLLPYSPSIYTPLRLTTYAADILTSHRASNTLTGDLFSGQIYRLNFVELLVYF</sequence>
<reference evidence="1" key="1">
    <citation type="journal article" date="2023" name="bioRxiv">
        <title>Improved chromosome-level genome assembly for marigold (Tagetes erecta).</title>
        <authorList>
            <person name="Jiang F."/>
            <person name="Yuan L."/>
            <person name="Wang S."/>
            <person name="Wang H."/>
            <person name="Xu D."/>
            <person name="Wang A."/>
            <person name="Fan W."/>
        </authorList>
    </citation>
    <scope>NUCLEOTIDE SEQUENCE</scope>
    <source>
        <strain evidence="1">WSJ</strain>
        <tissue evidence="1">Leaf</tissue>
    </source>
</reference>
<dbReference type="AlphaFoldDB" id="A0AAD8LKZ4"/>
<name>A0AAD8LKZ4_TARER</name>
<evidence type="ECO:0000313" key="2">
    <source>
        <dbReference type="Proteomes" id="UP001229421"/>
    </source>
</evidence>
<dbReference type="Proteomes" id="UP001229421">
    <property type="component" value="Unassembled WGS sequence"/>
</dbReference>
<dbReference type="EMBL" id="JAUHHV010000001">
    <property type="protein sequence ID" value="KAK1440232.1"/>
    <property type="molecule type" value="Genomic_DNA"/>
</dbReference>
<evidence type="ECO:0000313" key="1">
    <source>
        <dbReference type="EMBL" id="KAK1440232.1"/>
    </source>
</evidence>
<accession>A0AAD8LKZ4</accession>
<keyword evidence="2" id="KW-1185">Reference proteome</keyword>
<protein>
    <submittedName>
        <fullName evidence="1">Uncharacterized protein</fullName>
    </submittedName>
</protein>
<organism evidence="1 2">
    <name type="scientific">Tagetes erecta</name>
    <name type="common">African marigold</name>
    <dbReference type="NCBI Taxonomy" id="13708"/>
    <lineage>
        <taxon>Eukaryota</taxon>
        <taxon>Viridiplantae</taxon>
        <taxon>Streptophyta</taxon>
        <taxon>Embryophyta</taxon>
        <taxon>Tracheophyta</taxon>
        <taxon>Spermatophyta</taxon>
        <taxon>Magnoliopsida</taxon>
        <taxon>eudicotyledons</taxon>
        <taxon>Gunneridae</taxon>
        <taxon>Pentapetalae</taxon>
        <taxon>asterids</taxon>
        <taxon>campanulids</taxon>
        <taxon>Asterales</taxon>
        <taxon>Asteraceae</taxon>
        <taxon>Asteroideae</taxon>
        <taxon>Heliantheae alliance</taxon>
        <taxon>Tageteae</taxon>
        <taxon>Tagetes</taxon>
    </lineage>
</organism>